<keyword evidence="6" id="KW-0812">Transmembrane</keyword>
<dbReference type="InterPro" id="IPR014755">
    <property type="entry name" value="Cu-Rt/internalin_Ig-like"/>
</dbReference>
<evidence type="ECO:0000256" key="3">
    <source>
        <dbReference type="ARBA" id="ARBA00022729"/>
    </source>
</evidence>
<evidence type="ECO:0000256" key="2">
    <source>
        <dbReference type="ARBA" id="ARBA00022723"/>
    </source>
</evidence>
<name>A0ABU4D7E4_9NOCA</name>
<feature type="chain" id="PRO_5045491445" evidence="7">
    <location>
        <begin position="25"/>
        <end position="199"/>
    </location>
</feature>
<dbReference type="PANTHER" id="PTHR34820:SF4">
    <property type="entry name" value="INNER MEMBRANE PROTEIN YEBZ"/>
    <property type="match status" value="1"/>
</dbReference>
<dbReference type="PANTHER" id="PTHR34820">
    <property type="entry name" value="INNER MEMBRANE PROTEIN YEBZ"/>
    <property type="match status" value="1"/>
</dbReference>
<keyword evidence="2" id="KW-0479">Metal-binding</keyword>
<evidence type="ECO:0000256" key="6">
    <source>
        <dbReference type="SAM" id="Phobius"/>
    </source>
</evidence>
<feature type="domain" description="CopC" evidence="8">
    <location>
        <begin position="25"/>
        <end position="118"/>
    </location>
</feature>
<feature type="compositionally biased region" description="Low complexity" evidence="5">
    <location>
        <begin position="126"/>
        <end position="152"/>
    </location>
</feature>
<dbReference type="Gene3D" id="2.60.40.1220">
    <property type="match status" value="1"/>
</dbReference>
<keyword evidence="10" id="KW-1185">Reference proteome</keyword>
<evidence type="ECO:0000313" key="9">
    <source>
        <dbReference type="EMBL" id="MDV6305654.1"/>
    </source>
</evidence>
<protein>
    <submittedName>
        <fullName evidence="9">Copper resistance protein CopC</fullName>
    </submittedName>
</protein>
<feature type="region of interest" description="Disordered" evidence="5">
    <location>
        <begin position="126"/>
        <end position="167"/>
    </location>
</feature>
<dbReference type="Proteomes" id="UP001186104">
    <property type="component" value="Unassembled WGS sequence"/>
</dbReference>
<comment type="caution">
    <text evidence="9">The sequence shown here is derived from an EMBL/GenBank/DDBJ whole genome shotgun (WGS) entry which is preliminary data.</text>
</comment>
<dbReference type="InterPro" id="IPR014756">
    <property type="entry name" value="Ig_E-set"/>
</dbReference>
<keyword evidence="6" id="KW-1133">Transmembrane helix</keyword>
<keyword evidence="4" id="KW-0186">Copper</keyword>
<proteinExistence type="predicted"/>
<feature type="signal peptide" evidence="7">
    <location>
        <begin position="1"/>
        <end position="24"/>
    </location>
</feature>
<reference evidence="9 10" key="1">
    <citation type="submission" date="2023-10" db="EMBL/GenBank/DDBJ databases">
        <title>Development of a sustainable strategy for remediation of hydrocarbon-contaminated territories based on the waste exchange concept.</title>
        <authorList>
            <person name="Krivoruchko A."/>
        </authorList>
    </citation>
    <scope>NUCLEOTIDE SEQUENCE [LARGE SCALE GENOMIC DNA]</scope>
    <source>
        <strain evidence="9 10">IEGM 1327</strain>
    </source>
</reference>
<evidence type="ECO:0000256" key="7">
    <source>
        <dbReference type="SAM" id="SignalP"/>
    </source>
</evidence>
<evidence type="ECO:0000256" key="1">
    <source>
        <dbReference type="ARBA" id="ARBA00004196"/>
    </source>
</evidence>
<dbReference type="InterPro" id="IPR032694">
    <property type="entry name" value="CopC/D"/>
</dbReference>
<evidence type="ECO:0000259" key="8">
    <source>
        <dbReference type="Pfam" id="PF04234"/>
    </source>
</evidence>
<feature type="transmembrane region" description="Helical" evidence="6">
    <location>
        <begin position="171"/>
        <end position="193"/>
    </location>
</feature>
<organism evidence="9 10">
    <name type="scientific">Rhodococcus cerastii</name>
    <dbReference type="NCBI Taxonomy" id="908616"/>
    <lineage>
        <taxon>Bacteria</taxon>
        <taxon>Bacillati</taxon>
        <taxon>Actinomycetota</taxon>
        <taxon>Actinomycetes</taxon>
        <taxon>Mycobacteriales</taxon>
        <taxon>Nocardiaceae</taxon>
        <taxon>Rhodococcus</taxon>
    </lineage>
</organism>
<evidence type="ECO:0000256" key="5">
    <source>
        <dbReference type="SAM" id="MobiDB-lite"/>
    </source>
</evidence>
<dbReference type="InterPro" id="IPR007348">
    <property type="entry name" value="CopC_dom"/>
</dbReference>
<comment type="subcellular location">
    <subcellularLocation>
        <location evidence="1">Cell envelope</location>
    </subcellularLocation>
</comment>
<accession>A0ABU4D7E4</accession>
<dbReference type="Pfam" id="PF04234">
    <property type="entry name" value="CopC"/>
    <property type="match status" value="1"/>
</dbReference>
<sequence length="199" mass="20316">MKRLMLIAVMICGTALFAAAPASAHSELVSSDPPADATLDFAPIGVGLVFNQDINESFATISVVGPGDTQWAQGTATVEGPDVSVLLEDGLPNGEYTVGYRVTSADGHPITGSYGFSVDVAATATPQDAAAQQSQSGATSTSPTPATTATQPYDPNNPSASEDRPPKQNTMMLLSIVGLAVLGLGAIALTLVIRGKNKQ</sequence>
<dbReference type="EMBL" id="JAWLKF010000024">
    <property type="protein sequence ID" value="MDV6305654.1"/>
    <property type="molecule type" value="Genomic_DNA"/>
</dbReference>
<gene>
    <name evidence="9" type="ORF">R3P93_24090</name>
</gene>
<dbReference type="RefSeq" id="WP_037107040.1">
    <property type="nucleotide sequence ID" value="NZ_JAWLKF010000024.1"/>
</dbReference>
<keyword evidence="6" id="KW-0472">Membrane</keyword>
<dbReference type="SUPFAM" id="SSF81296">
    <property type="entry name" value="E set domains"/>
    <property type="match status" value="1"/>
</dbReference>
<evidence type="ECO:0000313" key="10">
    <source>
        <dbReference type="Proteomes" id="UP001186104"/>
    </source>
</evidence>
<keyword evidence="3 7" id="KW-0732">Signal</keyword>
<evidence type="ECO:0000256" key="4">
    <source>
        <dbReference type="ARBA" id="ARBA00023008"/>
    </source>
</evidence>